<feature type="compositionally biased region" description="Basic residues" evidence="1">
    <location>
        <begin position="54"/>
        <end position="66"/>
    </location>
</feature>
<reference evidence="2 3" key="1">
    <citation type="submission" date="2019-08" db="EMBL/GenBank/DDBJ databases">
        <title>Draft genome sequences of two oriental melons (Cucumis melo L. var makuwa).</title>
        <authorList>
            <person name="Kwon S.-Y."/>
        </authorList>
    </citation>
    <scope>NUCLEOTIDE SEQUENCE [LARGE SCALE GENOMIC DNA]</scope>
    <source>
        <strain evidence="3">cv. Chang Bougi</strain>
        <tissue evidence="2">Leaf</tissue>
    </source>
</reference>
<evidence type="ECO:0000313" key="3">
    <source>
        <dbReference type="Proteomes" id="UP000321947"/>
    </source>
</evidence>
<protein>
    <submittedName>
        <fullName evidence="2">Uncharacterized protein</fullName>
    </submittedName>
</protein>
<organism evidence="2 3">
    <name type="scientific">Cucumis melo var. makuwa</name>
    <name type="common">Oriental melon</name>
    <dbReference type="NCBI Taxonomy" id="1194695"/>
    <lineage>
        <taxon>Eukaryota</taxon>
        <taxon>Viridiplantae</taxon>
        <taxon>Streptophyta</taxon>
        <taxon>Embryophyta</taxon>
        <taxon>Tracheophyta</taxon>
        <taxon>Spermatophyta</taxon>
        <taxon>Magnoliopsida</taxon>
        <taxon>eudicotyledons</taxon>
        <taxon>Gunneridae</taxon>
        <taxon>Pentapetalae</taxon>
        <taxon>rosids</taxon>
        <taxon>fabids</taxon>
        <taxon>Cucurbitales</taxon>
        <taxon>Cucurbitaceae</taxon>
        <taxon>Benincaseae</taxon>
        <taxon>Cucumis</taxon>
    </lineage>
</organism>
<feature type="region of interest" description="Disordered" evidence="1">
    <location>
        <begin position="54"/>
        <end position="110"/>
    </location>
</feature>
<gene>
    <name evidence="2" type="ORF">E5676_scaffold265G001890</name>
</gene>
<name>A0A5D3C825_CUCMM</name>
<comment type="caution">
    <text evidence="2">The sequence shown here is derived from an EMBL/GenBank/DDBJ whole genome shotgun (WGS) entry which is preliminary data.</text>
</comment>
<evidence type="ECO:0000313" key="2">
    <source>
        <dbReference type="EMBL" id="TYK08043.1"/>
    </source>
</evidence>
<accession>A0A5D3C825</accession>
<dbReference type="Proteomes" id="UP000321947">
    <property type="component" value="Unassembled WGS sequence"/>
</dbReference>
<dbReference type="AlphaFoldDB" id="A0A5D3C825"/>
<sequence>MHVRLAAGGFASRGYGGARTAGGAERLEASAARVSRFGYKRWTVTEGRRLATTFRRRRSDREKRRRGQNDPTEDYHDEGRLGLRRKERGLASRASTDGLRSTPSGDRTNEAAVAATNEGFFGYDEEDGINEACPTRF</sequence>
<proteinExistence type="predicted"/>
<evidence type="ECO:0000256" key="1">
    <source>
        <dbReference type="SAM" id="MobiDB-lite"/>
    </source>
</evidence>
<feature type="compositionally biased region" description="Polar residues" evidence="1">
    <location>
        <begin position="93"/>
        <end position="106"/>
    </location>
</feature>
<dbReference type="EMBL" id="SSTD01012952">
    <property type="protein sequence ID" value="TYK08043.1"/>
    <property type="molecule type" value="Genomic_DNA"/>
</dbReference>